<dbReference type="GO" id="GO:0003677">
    <property type="term" value="F:DNA binding"/>
    <property type="evidence" value="ECO:0007669"/>
    <property type="project" value="UniProtKB-KW"/>
</dbReference>
<dbReference type="Pfam" id="PF09669">
    <property type="entry name" value="Phage_pRha"/>
    <property type="match status" value="1"/>
</dbReference>
<protein>
    <submittedName>
        <fullName evidence="1">DNA-binding anti-repressor</fullName>
    </submittedName>
</protein>
<evidence type="ECO:0000313" key="2">
    <source>
        <dbReference type="Proteomes" id="UP000201675"/>
    </source>
</evidence>
<accession>A0A0K2CYW2</accession>
<dbReference type="GeneID" id="26623367"/>
<proteinExistence type="predicted"/>
<dbReference type="InterPro" id="IPR014054">
    <property type="entry name" value="Phage_regulatory_Rha"/>
</dbReference>
<keyword evidence="1" id="KW-0238">DNA-binding</keyword>
<dbReference type="OrthoDB" id="7184at10239"/>
<dbReference type="KEGG" id="vg:26623367"/>
<gene>
    <name evidence="1" type="ORF">VEGAS_45</name>
</gene>
<keyword evidence="2" id="KW-1185">Reference proteome</keyword>
<dbReference type="EMBL" id="KT361654">
    <property type="protein sequence ID" value="ALA12690.1"/>
    <property type="molecule type" value="Genomic_DNA"/>
</dbReference>
<organism evidence="1 2">
    <name type="scientific">Paenibacillus phage Vegas</name>
    <dbReference type="NCBI Taxonomy" id="1636261"/>
    <lineage>
        <taxon>Viruses</taxon>
        <taxon>Duplodnaviria</taxon>
        <taxon>Heunggongvirae</taxon>
        <taxon>Uroviricota</taxon>
        <taxon>Caudoviricetes</taxon>
        <taxon>Gochnauervirinae</taxon>
        <taxon>Vegasvirus</taxon>
        <taxon>Vegasvirus vegas</taxon>
    </lineage>
</organism>
<evidence type="ECO:0000313" key="1">
    <source>
        <dbReference type="EMBL" id="ALA12690.1"/>
    </source>
</evidence>
<sequence>MNQLVFIENGKTVTDSLTVAEVFGKRHADVLRSIHNLECSDDFNERNFASVDYLDAKGESRKKVVMSQDGFSFLVMGYTGKDAARFKEMYIAEFNRMREQLSKPPQTSLEILQASINQLVEQDRRLAEHDARIEAVDQDVKSIREVVALNITNWRKDAANLIKRTAQAMGGYEHIRHLREESYRLLDETLGVSLATRLTNKRRRLADEGVCKSKRDKLNYLDVIADDKKLIHSYVAIVKDIAIKYGGLRQDDVS</sequence>
<reference evidence="1 2" key="1">
    <citation type="journal article" date="2015" name="Genome Announc.">
        <title>Complete Genome Sequences of Nine Phages Capable of Infecting Paenibacillus larvae, the Causative Agent of American Foulbrood Disease in Honeybees.</title>
        <authorList>
            <person name="Tsourkas P.K."/>
            <person name="Yost D.G."/>
            <person name="Krohn A."/>
            <person name="LeBlanc L."/>
            <person name="Zhang A."/>
            <person name="Stamereilers C."/>
            <person name="Amy P.S."/>
        </authorList>
    </citation>
    <scope>NUCLEOTIDE SEQUENCE [LARGE SCALE GENOMIC DNA]</scope>
</reference>
<dbReference type="NCBIfam" id="TIGR02681">
    <property type="entry name" value="phage_pRha"/>
    <property type="match status" value="1"/>
</dbReference>
<name>A0A0K2CYW2_9CAUD</name>
<dbReference type="RefSeq" id="YP_009196144.1">
    <property type="nucleotide sequence ID" value="NC_028767.1"/>
</dbReference>
<dbReference type="Proteomes" id="UP000201675">
    <property type="component" value="Segment"/>
</dbReference>